<sequence>MTSATPTSATPTATAVTMEPPAVTWKGRFPAGEILLLEH</sequence>
<evidence type="ECO:0000313" key="2">
    <source>
        <dbReference type="Proteomes" id="UP000236630"/>
    </source>
</evidence>
<comment type="caution">
    <text evidence="1">The sequence shown here is derived from an EMBL/GenBank/DDBJ whole genome shotgun (WGS) entry which is preliminary data.</text>
</comment>
<accession>A0A2H5P612</accession>
<dbReference type="EMBL" id="BDQV01000041">
    <property type="protein sequence ID" value="GAY47816.1"/>
    <property type="molecule type" value="Genomic_DNA"/>
</dbReference>
<dbReference type="AlphaFoldDB" id="A0A2H5P612"/>
<dbReference type="Proteomes" id="UP000236630">
    <property type="component" value="Unassembled WGS sequence"/>
</dbReference>
<protein>
    <submittedName>
        <fullName evidence="1">Uncharacterized protein</fullName>
    </submittedName>
</protein>
<name>A0A2H5P612_CITUN</name>
<proteinExistence type="predicted"/>
<reference evidence="1 2" key="1">
    <citation type="journal article" date="2017" name="Front. Genet.">
        <title>Draft sequencing of the heterozygous diploid genome of Satsuma (Citrus unshiu Marc.) using a hybrid assembly approach.</title>
        <authorList>
            <person name="Shimizu T."/>
            <person name="Tanizawa Y."/>
            <person name="Mochizuki T."/>
            <person name="Nagasaki H."/>
            <person name="Yoshioka T."/>
            <person name="Toyoda A."/>
            <person name="Fujiyama A."/>
            <person name="Kaminuma E."/>
            <person name="Nakamura Y."/>
        </authorList>
    </citation>
    <scope>NUCLEOTIDE SEQUENCE [LARGE SCALE GENOMIC DNA]</scope>
    <source>
        <strain evidence="2">cv. Miyagawa wase</strain>
    </source>
</reference>
<organism evidence="1 2">
    <name type="scientific">Citrus unshiu</name>
    <name type="common">Satsuma mandarin</name>
    <name type="synonym">Citrus nobilis var. unshiu</name>
    <dbReference type="NCBI Taxonomy" id="55188"/>
    <lineage>
        <taxon>Eukaryota</taxon>
        <taxon>Viridiplantae</taxon>
        <taxon>Streptophyta</taxon>
        <taxon>Embryophyta</taxon>
        <taxon>Tracheophyta</taxon>
        <taxon>Spermatophyta</taxon>
        <taxon>Magnoliopsida</taxon>
        <taxon>eudicotyledons</taxon>
        <taxon>Gunneridae</taxon>
        <taxon>Pentapetalae</taxon>
        <taxon>rosids</taxon>
        <taxon>malvids</taxon>
        <taxon>Sapindales</taxon>
        <taxon>Rutaceae</taxon>
        <taxon>Aurantioideae</taxon>
        <taxon>Citrus</taxon>
    </lineage>
</organism>
<keyword evidence="2" id="KW-1185">Reference proteome</keyword>
<gene>
    <name evidence="1" type="ORF">CUMW_107250</name>
</gene>
<evidence type="ECO:0000313" key="1">
    <source>
        <dbReference type="EMBL" id="GAY47816.1"/>
    </source>
</evidence>